<organism evidence="2 3">
    <name type="scientific">Gilvimarinus algae</name>
    <dbReference type="NCBI Taxonomy" id="3058037"/>
    <lineage>
        <taxon>Bacteria</taxon>
        <taxon>Pseudomonadati</taxon>
        <taxon>Pseudomonadota</taxon>
        <taxon>Gammaproteobacteria</taxon>
        <taxon>Cellvibrionales</taxon>
        <taxon>Cellvibrionaceae</taxon>
        <taxon>Gilvimarinus</taxon>
    </lineage>
</organism>
<keyword evidence="1" id="KW-0472">Membrane</keyword>
<keyword evidence="3" id="KW-1185">Reference proteome</keyword>
<evidence type="ECO:0000313" key="3">
    <source>
        <dbReference type="Proteomes" id="UP001168380"/>
    </source>
</evidence>
<dbReference type="RefSeq" id="WP_302711634.1">
    <property type="nucleotide sequence ID" value="NZ_JAULRT010000035.1"/>
</dbReference>
<feature type="transmembrane region" description="Helical" evidence="1">
    <location>
        <begin position="359"/>
        <end position="382"/>
    </location>
</feature>
<sequence length="613" mass="66586">MILDLLTLAAGASLLLAHAAILGLALLGLAGMTQPQTQSPGNALLLLCFAFTTGLAVDIAALFLLAALGILTAPAVMTLAAALALLGGGYLAARRPKLSLAQPIDALSTLMAGGFFLLAIVVCYHPPGVWDDTMYHLPLARHYLEQGSLALHEFVRFPLFPQNINLLMSLGLMFGDARLAQVFVTLPLFIIALGLMGLSQMFCGRSLWGAVAAALVFVIRPVRETLGYAYVDNALALFCFAATIVLVLAPSTGRGARGWLLIAGLLAGTAAGSKLFGGVYAALLGLWVLLRRRQLAPVVYFCAATAIVGIGWYLRSFVISGDPVHPAGGPVFGHYLWDAADLASQKGEQQSHGVSRHPLNMFSALATAGVIGWILAFIGIALRQVPPAIRQLQWLFLGYFCFWFFVTQVSRYLAPVFAIGMFLSVYTVYRFWQWLSSRYPALKILENPKVVIGAGMIVSLAGTALIAAHYHDRDLAGALKRRLGLYAGQTPEALLQNRPGYQLFTQANGYTDTYGPRLMQLGFENAVYFFNGTVIGDWYGPGRYKDSITCERGKCTPLPADKMRERMLNFNARMIAVSSERYPAFDRNSYLGPFTLLYQDAYGALYALERDPQ</sequence>
<accession>A0ABT8TBP3</accession>
<feature type="transmembrane region" description="Helical" evidence="1">
    <location>
        <begin position="452"/>
        <end position="471"/>
    </location>
</feature>
<feature type="transmembrane region" description="Helical" evidence="1">
    <location>
        <begin position="295"/>
        <end position="314"/>
    </location>
</feature>
<keyword evidence="1" id="KW-0812">Transmembrane</keyword>
<dbReference type="Proteomes" id="UP001168380">
    <property type="component" value="Unassembled WGS sequence"/>
</dbReference>
<feature type="transmembrane region" description="Helical" evidence="1">
    <location>
        <begin position="179"/>
        <end position="198"/>
    </location>
</feature>
<feature type="transmembrane region" description="Helical" evidence="1">
    <location>
        <begin position="413"/>
        <end position="432"/>
    </location>
</feature>
<name>A0ABT8TBP3_9GAMM</name>
<feature type="transmembrane region" description="Helical" evidence="1">
    <location>
        <begin position="260"/>
        <end position="289"/>
    </location>
</feature>
<evidence type="ECO:0000256" key="1">
    <source>
        <dbReference type="SAM" id="Phobius"/>
    </source>
</evidence>
<protein>
    <recommendedName>
        <fullName evidence="4">Glycosyltransferase RgtA/B/C/D-like domain-containing protein</fullName>
    </recommendedName>
</protein>
<reference evidence="2" key="1">
    <citation type="submission" date="2023-07" db="EMBL/GenBank/DDBJ databases">
        <title>Gilvimarinus algae sp. nov., isolated from the surface of Kelp.</title>
        <authorList>
            <person name="Sun Y.Y."/>
            <person name="Gong Y."/>
            <person name="Du Z.J."/>
        </authorList>
    </citation>
    <scope>NUCLEOTIDE SEQUENCE</scope>
    <source>
        <strain evidence="2">SDUM040014</strain>
    </source>
</reference>
<feature type="transmembrane region" description="Helical" evidence="1">
    <location>
        <begin position="71"/>
        <end position="92"/>
    </location>
</feature>
<proteinExistence type="predicted"/>
<keyword evidence="1" id="KW-1133">Transmembrane helix</keyword>
<evidence type="ECO:0000313" key="2">
    <source>
        <dbReference type="EMBL" id="MDO3381500.1"/>
    </source>
</evidence>
<evidence type="ECO:0008006" key="4">
    <source>
        <dbReference type="Google" id="ProtNLM"/>
    </source>
</evidence>
<comment type="caution">
    <text evidence="2">The sequence shown here is derived from an EMBL/GenBank/DDBJ whole genome shotgun (WGS) entry which is preliminary data.</text>
</comment>
<gene>
    <name evidence="2" type="ORF">QWI16_04895</name>
</gene>
<feature type="transmembrane region" description="Helical" evidence="1">
    <location>
        <begin position="43"/>
        <end position="65"/>
    </location>
</feature>
<feature type="transmembrane region" description="Helical" evidence="1">
    <location>
        <begin position="104"/>
        <end position="127"/>
    </location>
</feature>
<feature type="transmembrane region" description="Helical" evidence="1">
    <location>
        <begin position="388"/>
        <end position="406"/>
    </location>
</feature>
<feature type="transmembrane region" description="Helical" evidence="1">
    <location>
        <begin position="6"/>
        <end position="31"/>
    </location>
</feature>
<dbReference type="EMBL" id="JAULRT010000035">
    <property type="protein sequence ID" value="MDO3381500.1"/>
    <property type="molecule type" value="Genomic_DNA"/>
</dbReference>
<feature type="transmembrane region" description="Helical" evidence="1">
    <location>
        <begin position="228"/>
        <end position="248"/>
    </location>
</feature>